<comment type="caution">
    <text evidence="3">The sequence shown here is derived from an EMBL/GenBank/DDBJ whole genome shotgun (WGS) entry which is preliminary data.</text>
</comment>
<sequence>MDRISLLPLEIKLSILSRLRIKQAVRTSALARSWRHIWTHLPCLDLNSWRDPLGNTCTHHFRYFHAVSPSWIRRVHQLVSCLRGPLLLFQLHFSAYCFFNDDHFVLLQSLLRKGGVKTLDLLFYNYPGKIHLPWFHSLRVLRLIGCHVALPTGFRGFLRLETLSMCFVQISNDDINLLLCTSNNLTRLAISNCGSLEIPLSVNLSLPLLRHLEFTINELVENFSVVSSPCLEHAEIKYDRTDYSSQNLARMVLRLVTSVAMVSSLKLDFDVLKCFSLVTLPFNFTFSRPKFLSFYLNVDTIDRRVYDAFLWLLRSMPFLEELEVELKRDYYQAETDSFLMRELLVKKHDGFACLERTVTSVTIHMDTSDVNAGIEWIQFFLLNAKGLKLLKIYDVDGCDLIPSFIEELQKAEVTSSDAKVMFFNRVTDQITNLCMND</sequence>
<dbReference type="InterPro" id="IPR001810">
    <property type="entry name" value="F-box_dom"/>
</dbReference>
<feature type="domain" description="F-box/LRR-repeat protein 15/At3g58940/PEG3-like LRR" evidence="2">
    <location>
        <begin position="108"/>
        <end position="323"/>
    </location>
</feature>
<evidence type="ECO:0008006" key="5">
    <source>
        <dbReference type="Google" id="ProtNLM"/>
    </source>
</evidence>
<name>A0AAD5Z3L9_9POAL</name>
<dbReference type="PANTHER" id="PTHR31900">
    <property type="entry name" value="F-BOX/RNI SUPERFAMILY PROTEIN-RELATED"/>
    <property type="match status" value="1"/>
</dbReference>
<reference evidence="3 4" key="1">
    <citation type="journal article" date="2022" name="Cell">
        <title>Repeat-based holocentromeres influence genome architecture and karyotype evolution.</title>
        <authorList>
            <person name="Hofstatter P.G."/>
            <person name="Thangavel G."/>
            <person name="Lux T."/>
            <person name="Neumann P."/>
            <person name="Vondrak T."/>
            <person name="Novak P."/>
            <person name="Zhang M."/>
            <person name="Costa L."/>
            <person name="Castellani M."/>
            <person name="Scott A."/>
            <person name="Toegelov H."/>
            <person name="Fuchs J."/>
            <person name="Mata-Sucre Y."/>
            <person name="Dias Y."/>
            <person name="Vanzela A.L.L."/>
            <person name="Huettel B."/>
            <person name="Almeida C.C.S."/>
            <person name="Simkova H."/>
            <person name="Souza G."/>
            <person name="Pedrosa-Harand A."/>
            <person name="Macas J."/>
            <person name="Mayer K.F.X."/>
            <person name="Houben A."/>
            <person name="Marques A."/>
        </authorList>
    </citation>
    <scope>NUCLEOTIDE SEQUENCE [LARGE SCALE GENOMIC DNA]</scope>
    <source>
        <strain evidence="3">RhyTen1mFocal</strain>
    </source>
</reference>
<dbReference type="AlphaFoldDB" id="A0AAD5Z3L9"/>
<dbReference type="InterPro" id="IPR050232">
    <property type="entry name" value="FBL13/AtMIF1-like"/>
</dbReference>
<feature type="domain" description="F-box" evidence="1">
    <location>
        <begin position="4"/>
        <end position="43"/>
    </location>
</feature>
<dbReference type="Proteomes" id="UP001210211">
    <property type="component" value="Unassembled WGS sequence"/>
</dbReference>
<evidence type="ECO:0000313" key="3">
    <source>
        <dbReference type="EMBL" id="KAJ3686272.1"/>
    </source>
</evidence>
<proteinExistence type="predicted"/>
<dbReference type="SUPFAM" id="SSF81383">
    <property type="entry name" value="F-box domain"/>
    <property type="match status" value="1"/>
</dbReference>
<dbReference type="PANTHER" id="PTHR31900:SF27">
    <property type="entry name" value="FBD DOMAIN-CONTAINING PROTEIN"/>
    <property type="match status" value="1"/>
</dbReference>
<dbReference type="InterPro" id="IPR036047">
    <property type="entry name" value="F-box-like_dom_sf"/>
</dbReference>
<dbReference type="SUPFAM" id="SSF52058">
    <property type="entry name" value="L domain-like"/>
    <property type="match status" value="1"/>
</dbReference>
<keyword evidence="4" id="KW-1185">Reference proteome</keyword>
<dbReference type="InterPro" id="IPR032675">
    <property type="entry name" value="LRR_dom_sf"/>
</dbReference>
<evidence type="ECO:0000259" key="2">
    <source>
        <dbReference type="Pfam" id="PF24758"/>
    </source>
</evidence>
<evidence type="ECO:0000259" key="1">
    <source>
        <dbReference type="Pfam" id="PF00646"/>
    </source>
</evidence>
<protein>
    <recommendedName>
        <fullName evidence="5">F-box domain-containing protein</fullName>
    </recommendedName>
</protein>
<dbReference type="Gene3D" id="3.80.10.10">
    <property type="entry name" value="Ribonuclease Inhibitor"/>
    <property type="match status" value="1"/>
</dbReference>
<dbReference type="Pfam" id="PF24758">
    <property type="entry name" value="LRR_At5g56370"/>
    <property type="match status" value="1"/>
</dbReference>
<gene>
    <name evidence="3" type="ORF">LUZ61_015436</name>
</gene>
<accession>A0AAD5Z3L9</accession>
<dbReference type="EMBL" id="JAMRDG010000002">
    <property type="protein sequence ID" value="KAJ3686272.1"/>
    <property type="molecule type" value="Genomic_DNA"/>
</dbReference>
<organism evidence="3 4">
    <name type="scientific">Rhynchospora tenuis</name>
    <dbReference type="NCBI Taxonomy" id="198213"/>
    <lineage>
        <taxon>Eukaryota</taxon>
        <taxon>Viridiplantae</taxon>
        <taxon>Streptophyta</taxon>
        <taxon>Embryophyta</taxon>
        <taxon>Tracheophyta</taxon>
        <taxon>Spermatophyta</taxon>
        <taxon>Magnoliopsida</taxon>
        <taxon>Liliopsida</taxon>
        <taxon>Poales</taxon>
        <taxon>Cyperaceae</taxon>
        <taxon>Cyperoideae</taxon>
        <taxon>Rhynchosporeae</taxon>
        <taxon>Rhynchospora</taxon>
    </lineage>
</organism>
<dbReference type="InterPro" id="IPR055411">
    <property type="entry name" value="LRR_FXL15/At3g58940/PEG3-like"/>
</dbReference>
<dbReference type="Pfam" id="PF00646">
    <property type="entry name" value="F-box"/>
    <property type="match status" value="1"/>
</dbReference>
<evidence type="ECO:0000313" key="4">
    <source>
        <dbReference type="Proteomes" id="UP001210211"/>
    </source>
</evidence>